<organism evidence="2 3">
    <name type="scientific">Funneliformis mosseae</name>
    <name type="common">Endomycorrhizal fungus</name>
    <name type="synonym">Glomus mosseae</name>
    <dbReference type="NCBI Taxonomy" id="27381"/>
    <lineage>
        <taxon>Eukaryota</taxon>
        <taxon>Fungi</taxon>
        <taxon>Fungi incertae sedis</taxon>
        <taxon>Mucoromycota</taxon>
        <taxon>Glomeromycotina</taxon>
        <taxon>Glomeromycetes</taxon>
        <taxon>Glomerales</taxon>
        <taxon>Glomeraceae</taxon>
        <taxon>Funneliformis</taxon>
    </lineage>
</organism>
<evidence type="ECO:0000313" key="3">
    <source>
        <dbReference type="Proteomes" id="UP000789375"/>
    </source>
</evidence>
<evidence type="ECO:0000256" key="1">
    <source>
        <dbReference type="SAM" id="MobiDB-lite"/>
    </source>
</evidence>
<name>A0A9N9N6C4_FUNMO</name>
<gene>
    <name evidence="2" type="ORF">FMOSSE_LOCUS13979</name>
</gene>
<accession>A0A9N9N6C4</accession>
<feature type="non-terminal residue" evidence="2">
    <location>
        <position position="1"/>
    </location>
</feature>
<protein>
    <submittedName>
        <fullName evidence="2">2706_t:CDS:1</fullName>
    </submittedName>
</protein>
<evidence type="ECO:0000313" key="2">
    <source>
        <dbReference type="EMBL" id="CAG8704581.1"/>
    </source>
</evidence>
<reference evidence="2" key="1">
    <citation type="submission" date="2021-06" db="EMBL/GenBank/DDBJ databases">
        <authorList>
            <person name="Kallberg Y."/>
            <person name="Tangrot J."/>
            <person name="Rosling A."/>
        </authorList>
    </citation>
    <scope>NUCLEOTIDE SEQUENCE</scope>
    <source>
        <strain evidence="2">87-6 pot B 2015</strain>
    </source>
</reference>
<dbReference type="Proteomes" id="UP000789375">
    <property type="component" value="Unassembled WGS sequence"/>
</dbReference>
<dbReference type="EMBL" id="CAJVPP010009428">
    <property type="protein sequence ID" value="CAG8704581.1"/>
    <property type="molecule type" value="Genomic_DNA"/>
</dbReference>
<dbReference type="AlphaFoldDB" id="A0A9N9N6C4"/>
<feature type="region of interest" description="Disordered" evidence="1">
    <location>
        <begin position="223"/>
        <end position="253"/>
    </location>
</feature>
<sequence length="641" mass="74405">CFHIHAPLFVAWGSLSPSGGSTRRMDYLIRQKGCWDTNAPGFTCKSSVFNIRVGEEVSGRSLFLGEYWSVSRRSTLLPDRSTRKGQLELYVKDCLELSCMGKIVNFTLDPNFCQPNSRISQFFSKTLLMRWNCVDLFTKFVYNEKPNVTPQEVLDIYNQSLIDITTIKNINCDVVHHVRKIHEQNQAKWLKTIGDSLLDIRRLQAKKRKSDVYADWYSEVDKESSSKNRHQNDELDSSSENTPTTCDESDGDVIVLKRKKDDDANEKEDIVPANEDADKSKLYEELANDVVKQYITSERLEDIWRTVMKRLEDKRIRVQSIESRIIDLTNWTNLEWSRILKHEDKIALMKSFNKKLEKERIDQKVLDFIDNPSNSLRNLNDLQEWKTKISTIGSEDAILASEIISFFHKCCRREINILTVPLRERDYTLAILGPLLGDLLQEFNIGQFELFWIEKICNATNSRKRKSLNAEYIELNRDTTKLDMSLEFRNFNIEIMTVEVGNTEKKKDELKLQSDHTAIKIELKDMIDDFYNKLHFNKKDLADIYTIGIQVTGHHWSIYSLSYDHDLNFYFFTELATLDVPKTPSTMRGLLPTFIKTLLGLRHTLLALNDKILSITSARRERKSTPSPPSSPPHETSETPK</sequence>
<feature type="region of interest" description="Disordered" evidence="1">
    <location>
        <begin position="618"/>
        <end position="641"/>
    </location>
</feature>
<feature type="compositionally biased region" description="Basic and acidic residues" evidence="1">
    <location>
        <begin position="223"/>
        <end position="233"/>
    </location>
</feature>
<proteinExistence type="predicted"/>
<comment type="caution">
    <text evidence="2">The sequence shown here is derived from an EMBL/GenBank/DDBJ whole genome shotgun (WGS) entry which is preliminary data.</text>
</comment>
<feature type="non-terminal residue" evidence="2">
    <location>
        <position position="641"/>
    </location>
</feature>
<keyword evidence="3" id="KW-1185">Reference proteome</keyword>